<evidence type="ECO:0000313" key="2">
    <source>
        <dbReference type="Proteomes" id="UP001139199"/>
    </source>
</evidence>
<gene>
    <name evidence="1" type="ORF">LG649_15530</name>
</gene>
<reference evidence="1" key="1">
    <citation type="submission" date="2021-10" db="EMBL/GenBank/DDBJ databases">
        <title>Tamlana sargassums sp. nov., and Tamlana laminarinivorans sp. nov., two new bacteria isolated from the brown alga.</title>
        <authorList>
            <person name="Li J."/>
        </authorList>
    </citation>
    <scope>NUCLEOTIDE SEQUENCE</scope>
    <source>
        <strain evidence="1">PT2-4</strain>
    </source>
</reference>
<proteinExistence type="predicted"/>
<organism evidence="1 2">
    <name type="scientific">Neotamlana laminarinivorans</name>
    <dbReference type="NCBI Taxonomy" id="2883124"/>
    <lineage>
        <taxon>Bacteria</taxon>
        <taxon>Pseudomonadati</taxon>
        <taxon>Bacteroidota</taxon>
        <taxon>Flavobacteriia</taxon>
        <taxon>Flavobacteriales</taxon>
        <taxon>Flavobacteriaceae</taxon>
        <taxon>Neotamlana</taxon>
    </lineage>
</organism>
<comment type="caution">
    <text evidence="1">The sequence shown here is derived from an EMBL/GenBank/DDBJ whole genome shotgun (WGS) entry which is preliminary data.</text>
</comment>
<accession>A0A9X1L5C4</accession>
<sequence length="210" mass="24639">MHKPNLQMKKVSIFILIPLLLSCRAEYKIDSESFDWQPYEIGDKLVFKSNANEVDTIFVKEISSYTNPNDHLALFPDYQTTYFITGEISLINPFTSSIGNKVTKDYVDILKLSSGEETDYLTLNFKKRRDTLSYSEITFKISELESKFENKSKYESIEIDAEYNNDMPFAYDLKTVFWSKEFGYIKYEFKNGNSWNLTEFIRNGENILNE</sequence>
<dbReference type="Proteomes" id="UP001139199">
    <property type="component" value="Unassembled WGS sequence"/>
</dbReference>
<evidence type="ECO:0000313" key="1">
    <source>
        <dbReference type="EMBL" id="MCB4800262.1"/>
    </source>
</evidence>
<keyword evidence="2" id="KW-1185">Reference proteome</keyword>
<dbReference type="PROSITE" id="PS51257">
    <property type="entry name" value="PROKAR_LIPOPROTEIN"/>
    <property type="match status" value="1"/>
</dbReference>
<dbReference type="RefSeq" id="WP_226544738.1">
    <property type="nucleotide sequence ID" value="NZ_JAJAPW010000012.1"/>
</dbReference>
<protein>
    <recommendedName>
        <fullName evidence="3">Lipoprotein</fullName>
    </recommendedName>
</protein>
<dbReference type="EMBL" id="JAJAPW010000012">
    <property type="protein sequence ID" value="MCB4800262.1"/>
    <property type="molecule type" value="Genomic_DNA"/>
</dbReference>
<evidence type="ECO:0008006" key="3">
    <source>
        <dbReference type="Google" id="ProtNLM"/>
    </source>
</evidence>
<name>A0A9X1L5C4_9FLAO</name>
<dbReference type="AlphaFoldDB" id="A0A9X1L5C4"/>